<dbReference type="InterPro" id="IPR029033">
    <property type="entry name" value="His_PPase_superfam"/>
</dbReference>
<name>F2LTU9_HIPMA</name>
<dbReference type="InParanoid" id="F2LTU9"/>
<dbReference type="GO" id="GO:0005829">
    <property type="term" value="C:cytosol"/>
    <property type="evidence" value="ECO:0007669"/>
    <property type="project" value="TreeGrafter"/>
</dbReference>
<accession>F2LTU9</accession>
<dbReference type="SMART" id="SM00855">
    <property type="entry name" value="PGAM"/>
    <property type="match status" value="1"/>
</dbReference>
<dbReference type="AlphaFoldDB" id="F2LTU9"/>
<evidence type="ECO:0000256" key="1">
    <source>
        <dbReference type="ARBA" id="ARBA00022801"/>
    </source>
</evidence>
<dbReference type="Pfam" id="PF00300">
    <property type="entry name" value="His_Phos_1"/>
    <property type="match status" value="1"/>
</dbReference>
<feature type="active site" description="Proton donor/acceptor" evidence="2">
    <location>
        <position position="91"/>
    </location>
</feature>
<dbReference type="GO" id="GO:0004331">
    <property type="term" value="F:fructose-2,6-bisphosphate 2-phosphatase activity"/>
    <property type="evidence" value="ECO:0007669"/>
    <property type="project" value="TreeGrafter"/>
</dbReference>
<dbReference type="InterPro" id="IPR051695">
    <property type="entry name" value="Phosphoglycerate_Mutase"/>
</dbReference>
<feature type="binding site" evidence="3">
    <location>
        <position position="70"/>
    </location>
    <ligand>
        <name>substrate</name>
    </ligand>
</feature>
<feature type="active site" description="Tele-phosphohistidine intermediate" evidence="2">
    <location>
        <position position="21"/>
    </location>
</feature>
<organism evidence="4 5">
    <name type="scientific">Hippea maritima (strain ATCC 700847 / DSM 10411 / MH2)</name>
    <dbReference type="NCBI Taxonomy" id="760142"/>
    <lineage>
        <taxon>Bacteria</taxon>
        <taxon>Pseudomonadati</taxon>
        <taxon>Campylobacterota</taxon>
        <taxon>Desulfurellia</taxon>
        <taxon>Desulfurellales</taxon>
        <taxon>Hippeaceae</taxon>
        <taxon>Hippea</taxon>
    </lineage>
</organism>
<dbReference type="InterPro" id="IPR013078">
    <property type="entry name" value="His_Pase_superF_clade-1"/>
</dbReference>
<dbReference type="SUPFAM" id="SSF53254">
    <property type="entry name" value="Phosphoglycerate mutase-like"/>
    <property type="match status" value="1"/>
</dbReference>
<dbReference type="EMBL" id="CP002606">
    <property type="protein sequence ID" value="AEA34475.1"/>
    <property type="molecule type" value="Genomic_DNA"/>
</dbReference>
<dbReference type="Proteomes" id="UP000008139">
    <property type="component" value="Chromosome"/>
</dbReference>
<dbReference type="GO" id="GO:0045820">
    <property type="term" value="P:negative regulation of glycolytic process"/>
    <property type="evidence" value="ECO:0007669"/>
    <property type="project" value="TreeGrafter"/>
</dbReference>
<reference evidence="5" key="2">
    <citation type="submission" date="2011-03" db="EMBL/GenBank/DDBJ databases">
        <title>The complete genome of Hippea maritima DSM 10411.</title>
        <authorList>
            <consortium name="US DOE Joint Genome Institute (JGI-PGF)"/>
            <person name="Lucas S."/>
            <person name="Copeland A."/>
            <person name="Lapidus A."/>
            <person name="Bruce D."/>
            <person name="Goodwin L."/>
            <person name="Pitluck S."/>
            <person name="Peters L."/>
            <person name="Kyrpides N."/>
            <person name="Mavromatis K."/>
            <person name="Pagani I."/>
            <person name="Ivanova N."/>
            <person name="Mikhailova N."/>
            <person name="Lu M."/>
            <person name="Detter J.C."/>
            <person name="Tapia R."/>
            <person name="Han C."/>
            <person name="Land M."/>
            <person name="Hauser L."/>
            <person name="Markowitz V."/>
            <person name="Cheng J.-F."/>
            <person name="Hugenholtz P."/>
            <person name="Woyke T."/>
            <person name="Wu D."/>
            <person name="Spring S."/>
            <person name="Schroeder M."/>
            <person name="Brambilla E."/>
            <person name="Klenk H.-P."/>
            <person name="Eisen J.A."/>
        </authorList>
    </citation>
    <scope>NUCLEOTIDE SEQUENCE [LARGE SCALE GENOMIC DNA]</scope>
    <source>
        <strain evidence="5">ATCC 700847 / DSM 10411 / MH2</strain>
    </source>
</reference>
<keyword evidence="1" id="KW-0378">Hydrolase</keyword>
<evidence type="ECO:0000313" key="4">
    <source>
        <dbReference type="EMBL" id="AEA34475.1"/>
    </source>
</evidence>
<reference evidence="4 5" key="1">
    <citation type="journal article" date="2011" name="Stand. Genomic Sci.">
        <title>Complete genome sequence of the thermophilic sulfur-reducer Hippea maritima type strain (MH(2)).</title>
        <authorList>
            <person name="Huntemann M."/>
            <person name="Lu M."/>
            <person name="Nolan M."/>
            <person name="Lapidus A."/>
            <person name="Lucas S."/>
            <person name="Hammon N."/>
            <person name="Deshpande S."/>
            <person name="Cheng J.F."/>
            <person name="Tapia R."/>
            <person name="Han C."/>
            <person name="Goodwin L."/>
            <person name="Pitluck S."/>
            <person name="Liolios K."/>
            <person name="Pagani I."/>
            <person name="Ivanova N."/>
            <person name="Ovchinikova G."/>
            <person name="Pati A."/>
            <person name="Chen A."/>
            <person name="Palaniappan K."/>
            <person name="Land M."/>
            <person name="Hauser L."/>
            <person name="Jeffries C.D."/>
            <person name="Detter J.C."/>
            <person name="Brambilla E.M."/>
            <person name="Rohde M."/>
            <person name="Spring S."/>
            <person name="Goker M."/>
            <person name="Woyke T."/>
            <person name="Bristow J."/>
            <person name="Eisen J.A."/>
            <person name="Markowitz V."/>
            <person name="Hugenholtz P."/>
            <person name="Kyrpides N.C."/>
            <person name="Klenk H.P."/>
            <person name="Mavromatis K."/>
        </authorList>
    </citation>
    <scope>NUCLEOTIDE SEQUENCE [LARGE SCALE GENOMIC DNA]</scope>
    <source>
        <strain evidence="5">ATCC 700847 / DSM 10411 / MH2</strain>
    </source>
</reference>
<protein>
    <submittedName>
        <fullName evidence="4">Phosphoglycerate mutase</fullName>
    </submittedName>
</protein>
<sequence>MEKKLKYLFKSDIYDIYIIRHPEVENHHKNVFNGHIDVDLSERGYKQAKELIRFFEDKSIGYVYSSPLKRCKIVAEGFSKAEVVIDDRLKERSFGIFESLRWEDIERLYPYEAEAFLKDPFFYRPEKGESFEDVRKRVVSFIKDRLKQLKGNILILAHGGVNRVFIKEFLSIQGNAVLNISQDYACINHFESDGDFVLAKLINGKVCFDRGI</sequence>
<dbReference type="RefSeq" id="WP_013682504.1">
    <property type="nucleotide sequence ID" value="NC_015318.1"/>
</dbReference>
<gene>
    <name evidence="4" type="ordered locus">Hipma_1519</name>
</gene>
<proteinExistence type="predicted"/>
<dbReference type="PANTHER" id="PTHR46517">
    <property type="entry name" value="FRUCTOSE-2,6-BISPHOSPHATASE TIGAR"/>
    <property type="match status" value="1"/>
</dbReference>
<dbReference type="Gene3D" id="3.40.50.1240">
    <property type="entry name" value="Phosphoglycerate mutase-like"/>
    <property type="match status" value="1"/>
</dbReference>
<dbReference type="CDD" id="cd07067">
    <property type="entry name" value="HP_PGM_like"/>
    <property type="match status" value="1"/>
</dbReference>
<dbReference type="HOGENOM" id="CLU_033323_8_4_7"/>
<evidence type="ECO:0000256" key="2">
    <source>
        <dbReference type="PIRSR" id="PIRSR613078-1"/>
    </source>
</evidence>
<dbReference type="OrthoDB" id="9781415at2"/>
<dbReference type="STRING" id="760142.Hipma_1519"/>
<evidence type="ECO:0000256" key="3">
    <source>
        <dbReference type="PIRSR" id="PIRSR613078-2"/>
    </source>
</evidence>
<dbReference type="KEGG" id="hmr:Hipma_1519"/>
<keyword evidence="5" id="KW-1185">Reference proteome</keyword>
<dbReference type="eggNOG" id="COG0406">
    <property type="taxonomic scope" value="Bacteria"/>
</dbReference>
<dbReference type="PANTHER" id="PTHR46517:SF1">
    <property type="entry name" value="FRUCTOSE-2,6-BISPHOSPHATASE TIGAR"/>
    <property type="match status" value="1"/>
</dbReference>
<dbReference type="GO" id="GO:0043456">
    <property type="term" value="P:regulation of pentose-phosphate shunt"/>
    <property type="evidence" value="ECO:0007669"/>
    <property type="project" value="TreeGrafter"/>
</dbReference>
<evidence type="ECO:0000313" key="5">
    <source>
        <dbReference type="Proteomes" id="UP000008139"/>
    </source>
</evidence>